<evidence type="ECO:0000313" key="1">
    <source>
        <dbReference type="EMBL" id="KAK2868644.1"/>
    </source>
</evidence>
<accession>A0AA88PA24</accession>
<gene>
    <name evidence="1" type="ORF">Q7C36_000515</name>
</gene>
<evidence type="ECO:0000313" key="2">
    <source>
        <dbReference type="Proteomes" id="UP001187315"/>
    </source>
</evidence>
<protein>
    <submittedName>
        <fullName evidence="1">Uncharacterized protein</fullName>
    </submittedName>
</protein>
<sequence length="201" mass="22581">MQIWERSCALNIDERKCHGEGWRLHPALGSRFRCRLGMLAELVGHGSVGQQSPGSALRLKNELQLTTCPAQPSDTTIHQHLIPLRDPHFYCTVLTSEGRSEARRGEKYRIVIPGGVSVIRDRKIKPHIMQLLQLGTPLHFWSYGGHSSVPCLVEGRILFICSQWKCGSVFVPEKDTTPLWGFVEDAARQPTMQKSLPPHPS</sequence>
<proteinExistence type="predicted"/>
<dbReference type="EMBL" id="JAVHJS010000001">
    <property type="protein sequence ID" value="KAK2868644.1"/>
    <property type="molecule type" value="Genomic_DNA"/>
</dbReference>
<comment type="caution">
    <text evidence="1">The sequence shown here is derived from an EMBL/GenBank/DDBJ whole genome shotgun (WGS) entry which is preliminary data.</text>
</comment>
<dbReference type="AlphaFoldDB" id="A0AA88PA24"/>
<organism evidence="1 2">
    <name type="scientific">Tachysurus vachellii</name>
    <name type="common">Darkbarbel catfish</name>
    <name type="synonym">Pelteobagrus vachellii</name>
    <dbReference type="NCBI Taxonomy" id="175792"/>
    <lineage>
        <taxon>Eukaryota</taxon>
        <taxon>Metazoa</taxon>
        <taxon>Chordata</taxon>
        <taxon>Craniata</taxon>
        <taxon>Vertebrata</taxon>
        <taxon>Euteleostomi</taxon>
        <taxon>Actinopterygii</taxon>
        <taxon>Neopterygii</taxon>
        <taxon>Teleostei</taxon>
        <taxon>Ostariophysi</taxon>
        <taxon>Siluriformes</taxon>
        <taxon>Bagridae</taxon>
        <taxon>Tachysurus</taxon>
    </lineage>
</organism>
<name>A0AA88PA24_TACVA</name>
<keyword evidence="2" id="KW-1185">Reference proteome</keyword>
<reference evidence="1" key="1">
    <citation type="submission" date="2023-08" db="EMBL/GenBank/DDBJ databases">
        <title>Pelteobagrus vachellii genome.</title>
        <authorList>
            <person name="Liu H."/>
        </authorList>
    </citation>
    <scope>NUCLEOTIDE SEQUENCE</scope>
    <source>
        <strain evidence="1">PRFRI_2022a</strain>
        <tissue evidence="1">Muscle</tissue>
    </source>
</reference>
<dbReference type="Proteomes" id="UP001187315">
    <property type="component" value="Unassembled WGS sequence"/>
</dbReference>